<feature type="domain" description="NusG-like N-terminal" evidence="4">
    <location>
        <begin position="13"/>
        <end position="105"/>
    </location>
</feature>
<protein>
    <recommendedName>
        <fullName evidence="4">NusG-like N-terminal domain-containing protein</fullName>
    </recommendedName>
</protein>
<proteinExistence type="predicted"/>
<dbReference type="STRING" id="74031.SAMN04488077_101210"/>
<dbReference type="Gene3D" id="3.30.70.940">
    <property type="entry name" value="NusG, N-terminal domain"/>
    <property type="match status" value="1"/>
</dbReference>
<keyword evidence="2" id="KW-0805">Transcription regulation</keyword>
<comment type="caution">
    <text evidence="5">The sequence shown here is derived from an EMBL/GenBank/DDBJ whole genome shotgun (WGS) entry which is preliminary data.</text>
</comment>
<keyword evidence="3" id="KW-0804">Transcription</keyword>
<dbReference type="PANTHER" id="PTHR30265:SF7">
    <property type="entry name" value="TRANSCRIPTION ANTITERMINATION PROTEIN RFAH"/>
    <property type="match status" value="1"/>
</dbReference>
<dbReference type="PATRIC" id="fig|74031.6.peg.874"/>
<dbReference type="EMBL" id="LGVV01000007">
    <property type="protein sequence ID" value="KNX42549.1"/>
    <property type="molecule type" value="Genomic_DNA"/>
</dbReference>
<evidence type="ECO:0000313" key="6">
    <source>
        <dbReference type="Proteomes" id="UP000037046"/>
    </source>
</evidence>
<dbReference type="PANTHER" id="PTHR30265">
    <property type="entry name" value="RHO-INTERACTING TRANSCRIPTION TERMINATION FACTOR NUSG"/>
    <property type="match status" value="1"/>
</dbReference>
<evidence type="ECO:0000259" key="4">
    <source>
        <dbReference type="Pfam" id="PF02357"/>
    </source>
</evidence>
<dbReference type="RefSeq" id="WP_050661791.1">
    <property type="nucleotide sequence ID" value="NZ_CP118494.1"/>
</dbReference>
<dbReference type="GO" id="GO:0031564">
    <property type="term" value="P:transcription antitermination"/>
    <property type="evidence" value="ECO:0007669"/>
    <property type="project" value="UniProtKB-KW"/>
</dbReference>
<evidence type="ECO:0000256" key="2">
    <source>
        <dbReference type="ARBA" id="ARBA00023015"/>
    </source>
</evidence>
<evidence type="ECO:0000256" key="3">
    <source>
        <dbReference type="ARBA" id="ARBA00023163"/>
    </source>
</evidence>
<dbReference type="InterPro" id="IPR036735">
    <property type="entry name" value="NGN_dom_sf"/>
</dbReference>
<sequence length="176" mass="19283">MLSLRSAQFIAATWHLVLCKPGQNHIACRNLRGMGFDVFMPLHMSDRRRRGRLQQEPMPVFKGYVFVSAGQGAGQWHKLRSTPGVAQLIGFAGGVPAQVPASVVAGLMERCDAEGLLQPDQDFARGERIRITSGPFTDFVTTIEHVDAESRVHVLLDLLGSKARVAIDPARIARAI</sequence>
<evidence type="ECO:0000256" key="1">
    <source>
        <dbReference type="ARBA" id="ARBA00022814"/>
    </source>
</evidence>
<dbReference type="GO" id="GO:0006354">
    <property type="term" value="P:DNA-templated transcription elongation"/>
    <property type="evidence" value="ECO:0007669"/>
    <property type="project" value="InterPro"/>
</dbReference>
<gene>
    <name evidence="5" type="ORF">ROTO_08510</name>
</gene>
<dbReference type="InterPro" id="IPR006645">
    <property type="entry name" value="NGN-like_dom"/>
</dbReference>
<dbReference type="Proteomes" id="UP000037046">
    <property type="component" value="Unassembled WGS sequence"/>
</dbReference>
<dbReference type="InterPro" id="IPR043425">
    <property type="entry name" value="NusG-like"/>
</dbReference>
<dbReference type="AlphaFoldDB" id="A0A0L6CXS1"/>
<dbReference type="InterPro" id="IPR008991">
    <property type="entry name" value="Translation_prot_SH3-like_sf"/>
</dbReference>
<accession>A0A0L6CXS1</accession>
<dbReference type="GO" id="GO:0005829">
    <property type="term" value="C:cytosol"/>
    <property type="evidence" value="ECO:0007669"/>
    <property type="project" value="TreeGrafter"/>
</dbReference>
<evidence type="ECO:0000313" key="5">
    <source>
        <dbReference type="EMBL" id="KNX42549.1"/>
    </source>
</evidence>
<keyword evidence="1" id="KW-0889">Transcription antitermination</keyword>
<dbReference type="SUPFAM" id="SSF50104">
    <property type="entry name" value="Translation proteins SH3-like domain"/>
    <property type="match status" value="1"/>
</dbReference>
<dbReference type="SUPFAM" id="SSF82679">
    <property type="entry name" value="N-utilization substance G protein NusG, N-terminal domain"/>
    <property type="match status" value="1"/>
</dbReference>
<organism evidence="5 6">
    <name type="scientific">Roseovarius tolerans</name>
    <dbReference type="NCBI Taxonomy" id="74031"/>
    <lineage>
        <taxon>Bacteria</taxon>
        <taxon>Pseudomonadati</taxon>
        <taxon>Pseudomonadota</taxon>
        <taxon>Alphaproteobacteria</taxon>
        <taxon>Rhodobacterales</taxon>
        <taxon>Roseobacteraceae</taxon>
        <taxon>Roseovarius</taxon>
    </lineage>
</organism>
<reference evidence="6" key="1">
    <citation type="submission" date="2015-07" db="EMBL/GenBank/DDBJ databases">
        <title>Draft Genome Sequence of Roseovarius tolerans EL-164, a producer of N-Acylated Alanine Methyl Esters (NAMEs).</title>
        <authorList>
            <person name="Voget S."/>
            <person name="Bruns H."/>
            <person name="Wagner-Doebler I."/>
            <person name="Schulz S."/>
            <person name="Daniel R."/>
        </authorList>
    </citation>
    <scope>NUCLEOTIDE SEQUENCE [LARGE SCALE GENOMIC DNA]</scope>
    <source>
        <strain evidence="6">EL-164</strain>
    </source>
</reference>
<name>A0A0L6CXS1_9RHOB</name>
<dbReference type="Pfam" id="PF02357">
    <property type="entry name" value="NusG"/>
    <property type="match status" value="1"/>
</dbReference>
<keyword evidence="6" id="KW-1185">Reference proteome</keyword>